<proteinExistence type="predicted"/>
<dbReference type="EMBL" id="LQQU01000017">
    <property type="protein sequence ID" value="KZE32935.1"/>
    <property type="molecule type" value="Genomic_DNA"/>
</dbReference>
<comment type="caution">
    <text evidence="3">The sequence shown here is derived from an EMBL/GenBank/DDBJ whole genome shotgun (WGS) entry which is preliminary data.</text>
</comment>
<gene>
    <name evidence="3" type="ORF">AVW16_11200</name>
</gene>
<dbReference type="InterPro" id="IPR042099">
    <property type="entry name" value="ANL_N_sf"/>
</dbReference>
<organism evidence="3 4">
    <name type="scientific">Crenobacter luteus</name>
    <dbReference type="NCBI Taxonomy" id="1452487"/>
    <lineage>
        <taxon>Bacteria</taxon>
        <taxon>Pseudomonadati</taxon>
        <taxon>Pseudomonadota</taxon>
        <taxon>Betaproteobacteria</taxon>
        <taxon>Neisseriales</taxon>
        <taxon>Neisseriaceae</taxon>
        <taxon>Crenobacter</taxon>
    </lineage>
</organism>
<dbReference type="InterPro" id="IPR000873">
    <property type="entry name" value="AMP-dep_synth/lig_dom"/>
</dbReference>
<name>A0A165FDU2_9NEIS</name>
<keyword evidence="4" id="KW-1185">Reference proteome</keyword>
<dbReference type="PANTHER" id="PTHR43767:SF1">
    <property type="entry name" value="NONRIBOSOMAL PEPTIDE SYNTHASE PES1 (EUROFUNG)-RELATED"/>
    <property type="match status" value="1"/>
</dbReference>
<dbReference type="OrthoDB" id="9766486at2"/>
<dbReference type="AlphaFoldDB" id="A0A165FDU2"/>
<dbReference type="Gene3D" id="3.40.50.12780">
    <property type="entry name" value="N-terminal domain of ligase-like"/>
    <property type="match status" value="1"/>
</dbReference>
<evidence type="ECO:0000313" key="4">
    <source>
        <dbReference type="Proteomes" id="UP000076625"/>
    </source>
</evidence>
<dbReference type="Pfam" id="PF00501">
    <property type="entry name" value="AMP-binding"/>
    <property type="match status" value="1"/>
</dbReference>
<dbReference type="InterPro" id="IPR025110">
    <property type="entry name" value="AMP-bd_C"/>
</dbReference>
<dbReference type="GO" id="GO:0016878">
    <property type="term" value="F:acid-thiol ligase activity"/>
    <property type="evidence" value="ECO:0007669"/>
    <property type="project" value="UniProtKB-ARBA"/>
</dbReference>
<dbReference type="Proteomes" id="UP000076625">
    <property type="component" value="Unassembled WGS sequence"/>
</dbReference>
<dbReference type="InterPro" id="IPR045851">
    <property type="entry name" value="AMP-bd_C_sf"/>
</dbReference>
<sequence length="624" mass="67677">MSDRTIHSLADIERLESTPLDQRLEGFDSSYDVFRRAAKAWPDAPALSFLPQGSADEAALTVSYKELFSNITRAANLFHTLGVGASDVVSYLLPNLPQTHFALWGGQAAGIVNPINPLLEAEQIAALLNEVSCKVLVTLGRSAGPELWDKVVQLRGKVPSLQAVLVVNESAPEEGALSFDIELLKMPADHLLSGRRIKRDDICAYFHTGGTTGTPKTARHSHGNELANAWCGTVAVDLGPGDTLLCGLPLFHVNGVIVTGLTAFMAGSHVLLAGPQGYRNRAMLAQFWQLVERFRITTFSAVPTVYAALMSVPRGEADLSSLRFGICGAAPMPAALIRQFEQSTGIRILEGYGLTEGTCISAINPRDGERRPGSIGLRIPYQQMKPVILDEQGVYVRDCAVDEIGVLTISGPNVFAGYMQEEANRKLWIDGRWLNTGDLARRDADGYFWLTGRQKELIIRGGHNIDPAVIEEALMRHPAVQLAAAVGKPDRYAGELPVAYVTLHEGASVSQEELIDYARTAIPERAAVPGEIFVVGSLPLTAVGKVFKPHLRNDATEHVLRTVLAPCVQQASEWQVSVEPHPVHGVYARIVLTAPQPLHSEITQAIDEAMAGFSLKYEVTWVAA</sequence>
<dbReference type="RefSeq" id="WP_066612025.1">
    <property type="nucleotide sequence ID" value="NZ_LQQU01000017.1"/>
</dbReference>
<evidence type="ECO:0000259" key="2">
    <source>
        <dbReference type="Pfam" id="PF13193"/>
    </source>
</evidence>
<dbReference type="PROSITE" id="PS00455">
    <property type="entry name" value="AMP_BINDING"/>
    <property type="match status" value="1"/>
</dbReference>
<evidence type="ECO:0000313" key="3">
    <source>
        <dbReference type="EMBL" id="KZE32935.1"/>
    </source>
</evidence>
<evidence type="ECO:0000259" key="1">
    <source>
        <dbReference type="Pfam" id="PF00501"/>
    </source>
</evidence>
<dbReference type="Gene3D" id="3.30.300.30">
    <property type="match status" value="1"/>
</dbReference>
<feature type="domain" description="AMP-dependent synthetase/ligase" evidence="1">
    <location>
        <begin position="34"/>
        <end position="418"/>
    </location>
</feature>
<dbReference type="PANTHER" id="PTHR43767">
    <property type="entry name" value="LONG-CHAIN-FATTY-ACID--COA LIGASE"/>
    <property type="match status" value="1"/>
</dbReference>
<feature type="domain" description="AMP-binding enzyme C-terminal" evidence="2">
    <location>
        <begin position="470"/>
        <end position="545"/>
    </location>
</feature>
<dbReference type="Pfam" id="PF13193">
    <property type="entry name" value="AMP-binding_C"/>
    <property type="match status" value="1"/>
</dbReference>
<protein>
    <submittedName>
        <fullName evidence="3">Acyl-CoA synthetase</fullName>
    </submittedName>
</protein>
<dbReference type="InterPro" id="IPR020845">
    <property type="entry name" value="AMP-binding_CS"/>
</dbReference>
<dbReference type="NCBIfam" id="NF005714">
    <property type="entry name" value="PRK07529.1"/>
    <property type="match status" value="1"/>
</dbReference>
<dbReference type="InterPro" id="IPR050237">
    <property type="entry name" value="ATP-dep_AMP-bd_enzyme"/>
</dbReference>
<accession>A0A165FDU2</accession>
<dbReference type="STRING" id="1452487.AVW16_11200"/>
<dbReference type="SUPFAM" id="SSF56801">
    <property type="entry name" value="Acetyl-CoA synthetase-like"/>
    <property type="match status" value="1"/>
</dbReference>
<reference evidence="4" key="1">
    <citation type="submission" date="2016-01" db="EMBL/GenBank/DDBJ databases">
        <title>Draft genome of Chromobacterium sp. F49.</title>
        <authorList>
            <person name="Hong K.W."/>
        </authorList>
    </citation>
    <scope>NUCLEOTIDE SEQUENCE [LARGE SCALE GENOMIC DNA]</scope>
    <source>
        <strain evidence="4">CN10</strain>
    </source>
</reference>